<evidence type="ECO:0000313" key="1">
    <source>
        <dbReference type="EMBL" id="MCH8616887.1"/>
    </source>
</evidence>
<dbReference type="InterPro" id="IPR014937">
    <property type="entry name" value="DUF1810"/>
</dbReference>
<dbReference type="RefSeq" id="WP_241447768.1">
    <property type="nucleotide sequence ID" value="NZ_JAKZHW010000002.1"/>
</dbReference>
<reference evidence="1 2" key="1">
    <citation type="submission" date="2022-03" db="EMBL/GenBank/DDBJ databases">
        <authorList>
            <person name="Jo J.-H."/>
            <person name="Im W.-T."/>
        </authorList>
    </citation>
    <scope>NUCLEOTIDE SEQUENCE [LARGE SCALE GENOMIC DNA]</scope>
    <source>
        <strain evidence="1 2">SM33</strain>
    </source>
</reference>
<keyword evidence="2" id="KW-1185">Reference proteome</keyword>
<dbReference type="EMBL" id="JAKZHW010000002">
    <property type="protein sequence ID" value="MCH8616887.1"/>
    <property type="molecule type" value="Genomic_DNA"/>
</dbReference>
<name>A0ABS9VPK2_9SPHN</name>
<dbReference type="Gene3D" id="1.25.40.380">
    <property type="entry name" value="Protein of unknown function DUF1810"/>
    <property type="match status" value="1"/>
</dbReference>
<protein>
    <submittedName>
        <fullName evidence="1">DUF1810 domain-containing protein</fullName>
    </submittedName>
</protein>
<organism evidence="1 2">
    <name type="scientific">Sphingomonas telluris</name>
    <dbReference type="NCBI Taxonomy" id="2907998"/>
    <lineage>
        <taxon>Bacteria</taxon>
        <taxon>Pseudomonadati</taxon>
        <taxon>Pseudomonadota</taxon>
        <taxon>Alphaproteobacteria</taxon>
        <taxon>Sphingomonadales</taxon>
        <taxon>Sphingomonadaceae</taxon>
        <taxon>Sphingomonas</taxon>
    </lineage>
</organism>
<dbReference type="Proteomes" id="UP001203058">
    <property type="component" value="Unassembled WGS sequence"/>
</dbReference>
<proteinExistence type="predicted"/>
<dbReference type="SUPFAM" id="SSF140736">
    <property type="entry name" value="Rv1873-like"/>
    <property type="match status" value="1"/>
</dbReference>
<dbReference type="InterPro" id="IPR036287">
    <property type="entry name" value="Rv1873-like_sf"/>
</dbReference>
<evidence type="ECO:0000313" key="2">
    <source>
        <dbReference type="Proteomes" id="UP001203058"/>
    </source>
</evidence>
<gene>
    <name evidence="1" type="ORF">LZ016_12365</name>
</gene>
<sequence length="141" mass="15715">MTDDPFDLQRFVDAQEGIFNAALSELRAGEKRSHWMWFIFPQLGALGRSLTATFYGIRSLDEARAYLAHPLLDQRYHQVVEAMMAWAGKRDAVAILGSIDAMKLRSSLTLFQQTSGEASFAQALAAFFDGPDAQTLELLRG</sequence>
<dbReference type="Pfam" id="PF08837">
    <property type="entry name" value="DUF1810"/>
    <property type="match status" value="1"/>
</dbReference>
<dbReference type="PIRSF" id="PIRSF008546">
    <property type="entry name" value="UCP008546"/>
    <property type="match status" value="1"/>
</dbReference>
<accession>A0ABS9VPK2</accession>
<comment type="caution">
    <text evidence="1">The sequence shown here is derived from an EMBL/GenBank/DDBJ whole genome shotgun (WGS) entry which is preliminary data.</text>
</comment>